<name>S7Z718_PENO1</name>
<evidence type="ECO:0000256" key="1">
    <source>
        <dbReference type="SAM" id="MobiDB-lite"/>
    </source>
</evidence>
<dbReference type="InterPro" id="IPR018858">
    <property type="entry name" value="DUF2458"/>
</dbReference>
<dbReference type="PhylomeDB" id="S7Z718"/>
<dbReference type="Proteomes" id="UP000019376">
    <property type="component" value="Unassembled WGS sequence"/>
</dbReference>
<dbReference type="Pfam" id="PF10454">
    <property type="entry name" value="DUF2458"/>
    <property type="match status" value="1"/>
</dbReference>
<sequence length="232" mass="25831">MSDSLYNGTDLNSVLRTLSTLTTPDVTPRETGTFDPQRTRPAATQYAQKATVAPPGKPAAKSSTVDPSTIMTWSAALRYVMTTVGQDEETQLRIRGLITSQHKHEKQWWQGRKALLERQRARDDKKKELDAVLLSIGAPVDSKSTILELEDYDRKVYQASVTMANALTAELRGLKIPFFVIQRSLIQEESAKAGPDDSSHDPSEKSQTRLTKSDLAELQRRMLGLLEDLCGE</sequence>
<accession>S7Z718</accession>
<evidence type="ECO:0000313" key="2">
    <source>
        <dbReference type="EMBL" id="EPS25939.1"/>
    </source>
</evidence>
<reference evidence="2 3" key="1">
    <citation type="journal article" date="2013" name="PLoS ONE">
        <title>Genomic and secretomic analyses reveal unique features of the lignocellulolytic enzyme system of Penicillium decumbens.</title>
        <authorList>
            <person name="Liu G."/>
            <person name="Zhang L."/>
            <person name="Wei X."/>
            <person name="Zou G."/>
            <person name="Qin Y."/>
            <person name="Ma L."/>
            <person name="Li J."/>
            <person name="Zheng H."/>
            <person name="Wang S."/>
            <person name="Wang C."/>
            <person name="Xun L."/>
            <person name="Zhao G.-P."/>
            <person name="Zhou Z."/>
            <person name="Qu Y."/>
        </authorList>
    </citation>
    <scope>NUCLEOTIDE SEQUENCE [LARGE SCALE GENOMIC DNA]</scope>
    <source>
        <strain evidence="3">114-2 / CGMCC 5302</strain>
    </source>
</reference>
<organism evidence="2 3">
    <name type="scientific">Penicillium oxalicum (strain 114-2 / CGMCC 5302)</name>
    <name type="common">Penicillium decumbens</name>
    <dbReference type="NCBI Taxonomy" id="933388"/>
    <lineage>
        <taxon>Eukaryota</taxon>
        <taxon>Fungi</taxon>
        <taxon>Dikarya</taxon>
        <taxon>Ascomycota</taxon>
        <taxon>Pezizomycotina</taxon>
        <taxon>Eurotiomycetes</taxon>
        <taxon>Eurotiomycetidae</taxon>
        <taxon>Eurotiales</taxon>
        <taxon>Aspergillaceae</taxon>
        <taxon>Penicillium</taxon>
    </lineage>
</organism>
<dbReference type="EMBL" id="KB644408">
    <property type="protein sequence ID" value="EPS25939.1"/>
    <property type="molecule type" value="Genomic_DNA"/>
</dbReference>
<dbReference type="AlphaFoldDB" id="S7Z718"/>
<dbReference type="HOGENOM" id="CLU_089396_0_0_1"/>
<gene>
    <name evidence="2" type="ORF">PDE_00875</name>
</gene>
<protein>
    <submittedName>
        <fullName evidence="2">Uncharacterized protein</fullName>
    </submittedName>
</protein>
<dbReference type="OrthoDB" id="5363415at2759"/>
<proteinExistence type="predicted"/>
<evidence type="ECO:0000313" key="3">
    <source>
        <dbReference type="Proteomes" id="UP000019376"/>
    </source>
</evidence>
<keyword evidence="3" id="KW-1185">Reference proteome</keyword>
<dbReference type="eggNOG" id="ENOG502SASY">
    <property type="taxonomic scope" value="Eukaryota"/>
</dbReference>
<feature type="region of interest" description="Disordered" evidence="1">
    <location>
        <begin position="190"/>
        <end position="214"/>
    </location>
</feature>
<feature type="region of interest" description="Disordered" evidence="1">
    <location>
        <begin position="20"/>
        <end position="65"/>
    </location>
</feature>